<proteinExistence type="predicted"/>
<dbReference type="PANTHER" id="PTHR11842:SF10">
    <property type="entry name" value="MITOTIC SPINDLE ASSEMBLY CHECKPOINT PROTEIN MAD2B"/>
    <property type="match status" value="1"/>
</dbReference>
<comment type="caution">
    <text evidence="2">The sequence shown here is derived from an EMBL/GenBank/DDBJ whole genome shotgun (WGS) entry which is preliminary data.</text>
</comment>
<organism evidence="2 3">
    <name type="scientific">Ceratitis capitata</name>
    <name type="common">Mediterranean fruit fly</name>
    <name type="synonym">Tephritis capitata</name>
    <dbReference type="NCBI Taxonomy" id="7213"/>
    <lineage>
        <taxon>Eukaryota</taxon>
        <taxon>Metazoa</taxon>
        <taxon>Ecdysozoa</taxon>
        <taxon>Arthropoda</taxon>
        <taxon>Hexapoda</taxon>
        <taxon>Insecta</taxon>
        <taxon>Pterygota</taxon>
        <taxon>Neoptera</taxon>
        <taxon>Endopterygota</taxon>
        <taxon>Diptera</taxon>
        <taxon>Brachycera</taxon>
        <taxon>Muscomorpha</taxon>
        <taxon>Tephritoidea</taxon>
        <taxon>Tephritidae</taxon>
        <taxon>Ceratitis</taxon>
        <taxon>Ceratitis</taxon>
    </lineage>
</organism>
<reference evidence="2" key="1">
    <citation type="submission" date="2020-11" db="EMBL/GenBank/DDBJ databases">
        <authorList>
            <person name="Whitehead M."/>
        </authorList>
    </citation>
    <scope>NUCLEOTIDE SEQUENCE</scope>
    <source>
        <strain evidence="2">EGII</strain>
    </source>
</reference>
<dbReference type="Pfam" id="PF02301">
    <property type="entry name" value="HORMA"/>
    <property type="match status" value="1"/>
</dbReference>
<dbReference type="SUPFAM" id="SSF56019">
    <property type="entry name" value="The spindle assembly checkpoint protein mad2"/>
    <property type="match status" value="1"/>
</dbReference>
<dbReference type="EMBL" id="CAJHJT010000001">
    <property type="protein sequence ID" value="CAD6991068.1"/>
    <property type="molecule type" value="Genomic_DNA"/>
</dbReference>
<dbReference type="InterPro" id="IPR045091">
    <property type="entry name" value="Mad2-like"/>
</dbReference>
<protein>
    <submittedName>
        <fullName evidence="2">(Mediterranean fruit fly) hypothetical protein</fullName>
    </submittedName>
</protein>
<dbReference type="Gene3D" id="3.30.900.10">
    <property type="entry name" value="HORMA domain"/>
    <property type="match status" value="1"/>
</dbReference>
<evidence type="ECO:0000313" key="3">
    <source>
        <dbReference type="Proteomes" id="UP000606786"/>
    </source>
</evidence>
<feature type="domain" description="HORMA" evidence="1">
    <location>
        <begin position="4"/>
        <end position="200"/>
    </location>
</feature>
<accession>A0A811TY30</accession>
<evidence type="ECO:0000259" key="1">
    <source>
        <dbReference type="PROSITE" id="PS50815"/>
    </source>
</evidence>
<dbReference type="OrthoDB" id="21254at2759"/>
<dbReference type="Proteomes" id="UP000606786">
    <property type="component" value="Unassembled WGS sequence"/>
</dbReference>
<dbReference type="PROSITE" id="PS50815">
    <property type="entry name" value="HORMA"/>
    <property type="match status" value="1"/>
</dbReference>
<dbReference type="PANTHER" id="PTHR11842">
    <property type="entry name" value="MITOTIC SPINDLE ASSEMBLY CHECKPOINT PROTEIN MAD2"/>
    <property type="match status" value="1"/>
</dbReference>
<dbReference type="InterPro" id="IPR036570">
    <property type="entry name" value="HORMA_dom_sf"/>
</dbReference>
<gene>
    <name evidence="2" type="ORF">CCAP1982_LOCUS17</name>
</gene>
<dbReference type="AlphaFoldDB" id="A0A811TY30"/>
<keyword evidence="3" id="KW-1185">Reference proteome</keyword>
<evidence type="ECO:0000313" key="2">
    <source>
        <dbReference type="EMBL" id="CAD6991068.1"/>
    </source>
</evidence>
<sequence length="201" mass="23878">MNIEEQTDIIIEALEVFLNHILYVRDLYPPQIFKKRRIYNAPVFVSVFPPLNSYIHNILRTARELQQRRELRSVILKFYHDEIPLNECYSFDIKQLENSFEDGSMLNNDKFLIDFEEQLRCSLYKLAERLKPLEALPKGAQFKVVLNTTQEAFVRYSHLSKYQDFPWICDDTHPKESKREISLLPLTQLDTIGLRLNLDLL</sequence>
<name>A0A811TY30_CERCA</name>
<dbReference type="InterPro" id="IPR003511">
    <property type="entry name" value="HORMA_dom"/>
</dbReference>
<dbReference type="GO" id="GO:0016035">
    <property type="term" value="C:zeta DNA polymerase complex"/>
    <property type="evidence" value="ECO:0007669"/>
    <property type="project" value="TreeGrafter"/>
</dbReference>